<dbReference type="InterPro" id="IPR052039">
    <property type="entry name" value="Caspase-related_regulators"/>
</dbReference>
<evidence type="ECO:0000259" key="1">
    <source>
        <dbReference type="Pfam" id="PF00656"/>
    </source>
</evidence>
<dbReference type="InterPro" id="IPR029030">
    <property type="entry name" value="Caspase-like_dom_sf"/>
</dbReference>
<dbReference type="Proteomes" id="UP001470230">
    <property type="component" value="Unassembled WGS sequence"/>
</dbReference>
<comment type="caution">
    <text evidence="2">The sequence shown here is derived from an EMBL/GenBank/DDBJ whole genome shotgun (WGS) entry which is preliminary data.</text>
</comment>
<organism evidence="2 3">
    <name type="scientific">Tritrichomonas musculus</name>
    <dbReference type="NCBI Taxonomy" id="1915356"/>
    <lineage>
        <taxon>Eukaryota</taxon>
        <taxon>Metamonada</taxon>
        <taxon>Parabasalia</taxon>
        <taxon>Tritrichomonadida</taxon>
        <taxon>Tritrichomonadidae</taxon>
        <taxon>Tritrichomonas</taxon>
    </lineage>
</organism>
<dbReference type="SUPFAM" id="SSF52129">
    <property type="entry name" value="Caspase-like"/>
    <property type="match status" value="1"/>
</dbReference>
<gene>
    <name evidence="2" type="ORF">M9Y10_025528</name>
</gene>
<accession>A0ABR2H8X9</accession>
<evidence type="ECO:0000313" key="2">
    <source>
        <dbReference type="EMBL" id="KAK8842668.1"/>
    </source>
</evidence>
<dbReference type="InterPro" id="IPR011600">
    <property type="entry name" value="Pept_C14_caspase"/>
</dbReference>
<dbReference type="Gene3D" id="3.40.50.1460">
    <property type="match status" value="1"/>
</dbReference>
<dbReference type="Pfam" id="PF00656">
    <property type="entry name" value="Peptidase_C14"/>
    <property type="match status" value="1"/>
</dbReference>
<evidence type="ECO:0000313" key="3">
    <source>
        <dbReference type="Proteomes" id="UP001470230"/>
    </source>
</evidence>
<proteinExistence type="predicted"/>
<feature type="domain" description="Peptidase C14 caspase" evidence="1">
    <location>
        <begin position="74"/>
        <end position="270"/>
    </location>
</feature>
<reference evidence="2 3" key="1">
    <citation type="submission" date="2024-04" db="EMBL/GenBank/DDBJ databases">
        <title>Tritrichomonas musculus Genome.</title>
        <authorList>
            <person name="Alves-Ferreira E."/>
            <person name="Grigg M."/>
            <person name="Lorenzi H."/>
            <person name="Galac M."/>
        </authorList>
    </citation>
    <scope>NUCLEOTIDE SEQUENCE [LARGE SCALE GENOMIC DNA]</scope>
    <source>
        <strain evidence="2 3">EAF2021</strain>
    </source>
</reference>
<dbReference type="EMBL" id="JAPFFF010000037">
    <property type="protein sequence ID" value="KAK8842668.1"/>
    <property type="molecule type" value="Genomic_DNA"/>
</dbReference>
<dbReference type="PANTHER" id="PTHR22576:SF37">
    <property type="entry name" value="MUCOSA-ASSOCIATED LYMPHOID TISSUE LYMPHOMA TRANSLOCATION PROTEIN 1"/>
    <property type="match status" value="1"/>
</dbReference>
<protein>
    <recommendedName>
        <fullName evidence="1">Peptidase C14 caspase domain-containing protein</fullName>
    </recommendedName>
</protein>
<dbReference type="PANTHER" id="PTHR22576">
    <property type="entry name" value="MUCOSA ASSOCIATED LYMPHOID TISSUE LYMPHOMA TRANSLOCATION PROTEIN 1/PARACASPASE"/>
    <property type="match status" value="1"/>
</dbReference>
<keyword evidence="3" id="KW-1185">Reference proteome</keyword>
<sequence length="292" mass="32828">MGCGESIDSVKQPDFSSKIEERAISRIKGVFKKEEFQEARNSMQMSEGLTLIRSIARDLTKKPPITTIPATLDKACFIICNTYTVPKYALGVGPMNDAITVAKCHKDCGYQVFFLHNTSDKEFLSYLPLFVKRTKKELTIYYTGYATNIKTNDQDEINAESMIFDNGSVSDNKFFNCIAENSNGKARILLIADCCHAGILWDMQLAQKNSISLPQNILSLYSTKISETAKKTAIGKKSHGIFTYFLSKILKENKQATVDQISTEINPQLKIYNEVLMHNETTPSLIDRPLFS</sequence>
<name>A0ABR2H8X9_9EUKA</name>